<evidence type="ECO:0000256" key="1">
    <source>
        <dbReference type="ARBA" id="ARBA00022448"/>
    </source>
</evidence>
<keyword evidence="1" id="KW-0813">Transport</keyword>
<dbReference type="AlphaFoldDB" id="A0A382EP75"/>
<evidence type="ECO:0000256" key="3">
    <source>
        <dbReference type="ARBA" id="ARBA00022723"/>
    </source>
</evidence>
<keyword evidence="2" id="KW-0349">Heme</keyword>
<keyword evidence="4" id="KW-0249">Electron transport</keyword>
<evidence type="ECO:0000313" key="7">
    <source>
        <dbReference type="EMBL" id="SVB52478.1"/>
    </source>
</evidence>
<dbReference type="EMBL" id="UINC01045567">
    <property type="protein sequence ID" value="SVB52478.1"/>
    <property type="molecule type" value="Genomic_DNA"/>
</dbReference>
<keyword evidence="5" id="KW-0408">Iron</keyword>
<dbReference type="Pfam" id="PF09459">
    <property type="entry name" value="EB_dh"/>
    <property type="match status" value="1"/>
</dbReference>
<feature type="non-terminal residue" evidence="7">
    <location>
        <position position="227"/>
    </location>
</feature>
<evidence type="ECO:0000259" key="6">
    <source>
        <dbReference type="Pfam" id="PF09459"/>
    </source>
</evidence>
<protein>
    <recommendedName>
        <fullName evidence="6">Cytochrome c-552/DMSO reductase-like haem-binding domain-containing protein</fullName>
    </recommendedName>
</protein>
<dbReference type="GO" id="GO:0020037">
    <property type="term" value="F:heme binding"/>
    <property type="evidence" value="ECO:0007669"/>
    <property type="project" value="InterPro"/>
</dbReference>
<dbReference type="Gene3D" id="2.60.40.1190">
    <property type="match status" value="1"/>
</dbReference>
<dbReference type="GO" id="GO:0046872">
    <property type="term" value="F:metal ion binding"/>
    <property type="evidence" value="ECO:0007669"/>
    <property type="project" value="UniProtKB-KW"/>
</dbReference>
<name>A0A382EP75_9ZZZZ</name>
<gene>
    <name evidence="7" type="ORF">METZ01_LOCUS205332</name>
</gene>
<reference evidence="7" key="1">
    <citation type="submission" date="2018-05" db="EMBL/GenBank/DDBJ databases">
        <authorList>
            <person name="Lanie J.A."/>
            <person name="Ng W.-L."/>
            <person name="Kazmierczak K.M."/>
            <person name="Andrzejewski T.M."/>
            <person name="Davidsen T.M."/>
            <person name="Wayne K.J."/>
            <person name="Tettelin H."/>
            <person name="Glass J.I."/>
            <person name="Rusch D."/>
            <person name="Podicherti R."/>
            <person name="Tsui H.-C.T."/>
            <person name="Winkler M.E."/>
        </authorList>
    </citation>
    <scope>NUCLEOTIDE SEQUENCE</scope>
</reference>
<dbReference type="InterPro" id="IPR019020">
    <property type="entry name" value="Cyt-c552/DMSO_Rdtase_haem-bd"/>
</dbReference>
<evidence type="ECO:0000256" key="5">
    <source>
        <dbReference type="ARBA" id="ARBA00023004"/>
    </source>
</evidence>
<organism evidence="7">
    <name type="scientific">marine metagenome</name>
    <dbReference type="NCBI Taxonomy" id="408172"/>
    <lineage>
        <taxon>unclassified sequences</taxon>
        <taxon>metagenomes</taxon>
        <taxon>ecological metagenomes</taxon>
    </lineage>
</organism>
<evidence type="ECO:0000256" key="4">
    <source>
        <dbReference type="ARBA" id="ARBA00022982"/>
    </source>
</evidence>
<sequence length="227" mass="24626">MTSVLTKTNRWQAAVYLTAGSLFVVALLVTLERGSMVSAAQTDLKSIYVDDELPVGDASSPLWDLAPEAEVPLSGQTVASPFNINASIDTIRTRSIHNGTWVAFRMEWDDSTMNEGGGSDDYRDSVALQFPVHGGEPFVCMGFVDSEVNILHWRADFQRVIEDGPLGINDIFPDAKVNIYNQADDPKFITARSLGNPIAAGEKPSAVEDLIATGFGTLESQEQVNTT</sequence>
<proteinExistence type="predicted"/>
<feature type="domain" description="Cytochrome c-552/DMSO reductase-like haem-binding" evidence="6">
    <location>
        <begin position="61"/>
        <end position="159"/>
    </location>
</feature>
<accession>A0A382EP75</accession>
<keyword evidence="3" id="KW-0479">Metal-binding</keyword>
<evidence type="ECO:0000256" key="2">
    <source>
        <dbReference type="ARBA" id="ARBA00022617"/>
    </source>
</evidence>